<dbReference type="InParanoid" id="E4WSV1"/>
<dbReference type="GO" id="GO:0000139">
    <property type="term" value="C:Golgi membrane"/>
    <property type="evidence" value="ECO:0007669"/>
    <property type="project" value="UniProtKB-SubCell"/>
</dbReference>
<dbReference type="GO" id="GO:0016758">
    <property type="term" value="F:hexosyltransferase activity"/>
    <property type="evidence" value="ECO:0007669"/>
    <property type="project" value="InterPro"/>
</dbReference>
<protein>
    <recommendedName>
        <fullName evidence="10">Hexosyltransferase</fullName>
        <ecNumber evidence="10">2.4.1.-</ecNumber>
    </recommendedName>
</protein>
<dbReference type="GO" id="GO:0006493">
    <property type="term" value="P:protein O-linked glycosylation"/>
    <property type="evidence" value="ECO:0007669"/>
    <property type="project" value="TreeGrafter"/>
</dbReference>
<keyword evidence="12" id="KW-1185">Reference proteome</keyword>
<dbReference type="AlphaFoldDB" id="E4WSV1"/>
<evidence type="ECO:0000256" key="5">
    <source>
        <dbReference type="ARBA" id="ARBA00022692"/>
    </source>
</evidence>
<keyword evidence="5 10" id="KW-0812">Transmembrane</keyword>
<dbReference type="Pfam" id="PF01762">
    <property type="entry name" value="Galactosyl_T"/>
    <property type="match status" value="1"/>
</dbReference>
<keyword evidence="6 10" id="KW-0735">Signal-anchor</keyword>
<evidence type="ECO:0000256" key="1">
    <source>
        <dbReference type="ARBA" id="ARBA00004323"/>
    </source>
</evidence>
<evidence type="ECO:0000256" key="10">
    <source>
        <dbReference type="RuleBase" id="RU363063"/>
    </source>
</evidence>
<dbReference type="PANTHER" id="PTHR11214">
    <property type="entry name" value="BETA-1,3-N-ACETYLGLUCOSAMINYLTRANSFERASE"/>
    <property type="match status" value="1"/>
</dbReference>
<evidence type="ECO:0000256" key="6">
    <source>
        <dbReference type="ARBA" id="ARBA00022968"/>
    </source>
</evidence>
<keyword evidence="8 10" id="KW-0333">Golgi apparatus</keyword>
<dbReference type="InterPro" id="IPR002659">
    <property type="entry name" value="Glyco_trans_31"/>
</dbReference>
<gene>
    <name evidence="11" type="ORF">GSOID_T00005765001</name>
</gene>
<organism evidence="11">
    <name type="scientific">Oikopleura dioica</name>
    <name type="common">Tunicate</name>
    <dbReference type="NCBI Taxonomy" id="34765"/>
    <lineage>
        <taxon>Eukaryota</taxon>
        <taxon>Metazoa</taxon>
        <taxon>Chordata</taxon>
        <taxon>Tunicata</taxon>
        <taxon>Appendicularia</taxon>
        <taxon>Copelata</taxon>
        <taxon>Oikopleuridae</taxon>
        <taxon>Oikopleura</taxon>
    </lineage>
</organism>
<evidence type="ECO:0000256" key="9">
    <source>
        <dbReference type="ARBA" id="ARBA00023136"/>
    </source>
</evidence>
<feature type="transmembrane region" description="Helical" evidence="10">
    <location>
        <begin position="15"/>
        <end position="32"/>
    </location>
</feature>
<keyword evidence="7 10" id="KW-1133">Transmembrane helix</keyword>
<name>E4WSV1_OIKDI</name>
<evidence type="ECO:0000256" key="7">
    <source>
        <dbReference type="ARBA" id="ARBA00022989"/>
    </source>
</evidence>
<keyword evidence="3 10" id="KW-0328">Glycosyltransferase</keyword>
<keyword evidence="9 10" id="KW-0472">Membrane</keyword>
<evidence type="ECO:0000313" key="12">
    <source>
        <dbReference type="Proteomes" id="UP000001307"/>
    </source>
</evidence>
<accession>E4WSV1</accession>
<proteinExistence type="inferred from homology"/>
<sequence length="246" mass="28544">MSKHNSKRKLHKQKLLVLLSSFFPAYIIFSVFKLHCYTGTENFGCPKYGIPEKFLKLWNHEKKNSLQKFTCPVSGSDVILVTTTRDKTDLHEKIYQLYTKNGFQFVALCFLQNSNVIFLDDDTFFNPFEKILPAPITCGHARFNAETTWKKPFGKYHLSDDIWPDDYRYPTYCGGPCTIVTSSAAEKIYNVASEIELTDFNMEDVLFTGVYRTFVDIQEPAENRKLCHHFAGDYTALLRKFESYIN</sequence>
<evidence type="ECO:0000256" key="8">
    <source>
        <dbReference type="ARBA" id="ARBA00023034"/>
    </source>
</evidence>
<dbReference type="PANTHER" id="PTHR11214:SF314">
    <property type="entry name" value="HEXOSYLTRANSFERASE"/>
    <property type="match status" value="1"/>
</dbReference>
<dbReference type="EC" id="2.4.1.-" evidence="10"/>
<evidence type="ECO:0000256" key="2">
    <source>
        <dbReference type="ARBA" id="ARBA00008661"/>
    </source>
</evidence>
<keyword evidence="4" id="KW-0808">Transferase</keyword>
<evidence type="ECO:0000256" key="3">
    <source>
        <dbReference type="ARBA" id="ARBA00022676"/>
    </source>
</evidence>
<dbReference type="Proteomes" id="UP000001307">
    <property type="component" value="Unassembled WGS sequence"/>
</dbReference>
<reference evidence="11" key="1">
    <citation type="journal article" date="2010" name="Science">
        <title>Plasticity of animal genome architecture unmasked by rapid evolution of a pelagic tunicate.</title>
        <authorList>
            <person name="Denoeud F."/>
            <person name="Henriet S."/>
            <person name="Mungpakdee S."/>
            <person name="Aury J.M."/>
            <person name="Da Silva C."/>
            <person name="Brinkmann H."/>
            <person name="Mikhaleva J."/>
            <person name="Olsen L.C."/>
            <person name="Jubin C."/>
            <person name="Canestro C."/>
            <person name="Bouquet J.M."/>
            <person name="Danks G."/>
            <person name="Poulain J."/>
            <person name="Campsteijn C."/>
            <person name="Adamski M."/>
            <person name="Cross I."/>
            <person name="Yadetie F."/>
            <person name="Muffato M."/>
            <person name="Louis A."/>
            <person name="Butcher S."/>
            <person name="Tsagkogeorga G."/>
            <person name="Konrad A."/>
            <person name="Singh S."/>
            <person name="Jensen M.F."/>
            <person name="Cong E.H."/>
            <person name="Eikeseth-Otteraa H."/>
            <person name="Noel B."/>
            <person name="Anthouard V."/>
            <person name="Porcel B.M."/>
            <person name="Kachouri-Lafond R."/>
            <person name="Nishino A."/>
            <person name="Ugolini M."/>
            <person name="Chourrout P."/>
            <person name="Nishida H."/>
            <person name="Aasland R."/>
            <person name="Huzurbazar S."/>
            <person name="Westhof E."/>
            <person name="Delsuc F."/>
            <person name="Lehrach H."/>
            <person name="Reinhardt R."/>
            <person name="Weissenbach J."/>
            <person name="Roy S.W."/>
            <person name="Artiguenave F."/>
            <person name="Postlethwait J.H."/>
            <person name="Manak J.R."/>
            <person name="Thompson E.M."/>
            <person name="Jaillon O."/>
            <person name="Du Pasquier L."/>
            <person name="Boudinot P."/>
            <person name="Liberles D.A."/>
            <person name="Volff J.N."/>
            <person name="Philippe H."/>
            <person name="Lenhard B."/>
            <person name="Roest Crollius H."/>
            <person name="Wincker P."/>
            <person name="Chourrout D."/>
        </authorList>
    </citation>
    <scope>NUCLEOTIDE SEQUENCE [LARGE SCALE GENOMIC DNA]</scope>
</reference>
<comment type="subcellular location">
    <subcellularLocation>
        <location evidence="1 10">Golgi apparatus membrane</location>
        <topology evidence="1 10">Single-pass type II membrane protein</topology>
    </subcellularLocation>
</comment>
<dbReference type="OrthoDB" id="10333460at2759"/>
<evidence type="ECO:0000256" key="4">
    <source>
        <dbReference type="ARBA" id="ARBA00022679"/>
    </source>
</evidence>
<dbReference type="EMBL" id="FN653016">
    <property type="protein sequence ID" value="CBY06705.1"/>
    <property type="molecule type" value="Genomic_DNA"/>
</dbReference>
<comment type="similarity">
    <text evidence="2 10">Belongs to the glycosyltransferase 31 family.</text>
</comment>
<evidence type="ECO:0000313" key="11">
    <source>
        <dbReference type="EMBL" id="CBY06705.1"/>
    </source>
</evidence>